<evidence type="ECO:0000256" key="5">
    <source>
        <dbReference type="ARBA" id="ARBA00023136"/>
    </source>
</evidence>
<feature type="transmembrane region" description="Helical" evidence="6">
    <location>
        <begin position="40"/>
        <end position="60"/>
    </location>
</feature>
<organism evidence="7 8">
    <name type="scientific">Pedobacter rhizosphaerae</name>
    <dbReference type="NCBI Taxonomy" id="390241"/>
    <lineage>
        <taxon>Bacteria</taxon>
        <taxon>Pseudomonadati</taxon>
        <taxon>Bacteroidota</taxon>
        <taxon>Sphingobacteriia</taxon>
        <taxon>Sphingobacteriales</taxon>
        <taxon>Sphingobacteriaceae</taxon>
        <taxon>Pedobacter</taxon>
    </lineage>
</organism>
<dbReference type="RefSeq" id="WP_090885621.1">
    <property type="nucleotide sequence ID" value="NZ_FOGG01000018.1"/>
</dbReference>
<keyword evidence="5 6" id="KW-0472">Membrane</keyword>
<keyword evidence="8" id="KW-1185">Reference proteome</keyword>
<dbReference type="GO" id="GO:0005886">
    <property type="term" value="C:plasma membrane"/>
    <property type="evidence" value="ECO:0007669"/>
    <property type="project" value="UniProtKB-SubCell"/>
</dbReference>
<reference evidence="8" key="1">
    <citation type="submission" date="2016-10" db="EMBL/GenBank/DDBJ databases">
        <authorList>
            <person name="Varghese N."/>
            <person name="Submissions S."/>
        </authorList>
    </citation>
    <scope>NUCLEOTIDE SEQUENCE [LARGE SCALE GENOMIC DNA]</scope>
    <source>
        <strain evidence="8">DSM 18610</strain>
    </source>
</reference>
<dbReference type="AlphaFoldDB" id="A0A1H9SH96"/>
<feature type="transmembrane region" description="Helical" evidence="6">
    <location>
        <begin position="166"/>
        <end position="190"/>
    </location>
</feature>
<feature type="transmembrane region" description="Helical" evidence="6">
    <location>
        <begin position="337"/>
        <end position="359"/>
    </location>
</feature>
<feature type="transmembrane region" description="Helical" evidence="6">
    <location>
        <begin position="465"/>
        <end position="486"/>
    </location>
</feature>
<evidence type="ECO:0000256" key="3">
    <source>
        <dbReference type="ARBA" id="ARBA00022692"/>
    </source>
</evidence>
<feature type="transmembrane region" description="Helical" evidence="6">
    <location>
        <begin position="12"/>
        <end position="33"/>
    </location>
</feature>
<evidence type="ECO:0000256" key="4">
    <source>
        <dbReference type="ARBA" id="ARBA00022989"/>
    </source>
</evidence>
<feature type="transmembrane region" description="Helical" evidence="6">
    <location>
        <begin position="125"/>
        <end position="146"/>
    </location>
</feature>
<evidence type="ECO:0000256" key="6">
    <source>
        <dbReference type="SAM" id="Phobius"/>
    </source>
</evidence>
<feature type="transmembrane region" description="Helical" evidence="6">
    <location>
        <begin position="308"/>
        <end position="331"/>
    </location>
</feature>
<keyword evidence="3 6" id="KW-0812">Transmembrane</keyword>
<evidence type="ECO:0000313" key="8">
    <source>
        <dbReference type="Proteomes" id="UP000199572"/>
    </source>
</evidence>
<proteinExistence type="predicted"/>
<feature type="transmembrane region" description="Helical" evidence="6">
    <location>
        <begin position="396"/>
        <end position="417"/>
    </location>
</feature>
<comment type="subcellular location">
    <subcellularLocation>
        <location evidence="1">Cell membrane</location>
        <topology evidence="1">Multi-pass membrane protein</topology>
    </subcellularLocation>
</comment>
<dbReference type="OrthoDB" id="512217at2"/>
<feature type="transmembrane region" description="Helical" evidence="6">
    <location>
        <begin position="437"/>
        <end position="459"/>
    </location>
</feature>
<feature type="transmembrane region" description="Helical" evidence="6">
    <location>
        <begin position="80"/>
        <end position="113"/>
    </location>
</feature>
<evidence type="ECO:0000256" key="2">
    <source>
        <dbReference type="ARBA" id="ARBA00022475"/>
    </source>
</evidence>
<accession>A0A1H9SH96</accession>
<dbReference type="InterPro" id="IPR050833">
    <property type="entry name" value="Poly_Biosynth_Transport"/>
</dbReference>
<sequence length="516" mass="57351">MDRNILKWNFIFQYGYVITNIFNALILLPLYLNKIEVSTLGLWLATGNILAWMTLADPGVGDVLQQKIAHLRGQNEPGEISLIIGSGLATSVFILFLSMLVGFIFFSLIGTIINKDIAQYQGLQAALLISIGATALSLVSFSLSGINQGLQNAAQVAIGTLSGNFVFLITNIVLLFLGYGVISIAVANLCRALYINIYSFSALKKQLRTDGLKIIYQTAHLKKFIRIFSLTSFSRIIGGFSASLDMIILARFLAPSMITIFEINKRPIQMTQSLIGRHSVALMPLISHAHGKGNTREIKTLIYKQFKYYSYAAIFVGFCFLTNYQNLITIWTSAGNYAGNTVIYLLLSSFFFTLIGYFMSNMSYALGDIKMNSFITIIKGILSGLLLYFATKHFGLTGLLVVMLTVSIGIDCLIFSYRLHKLGFLNAEFVLAILKKWLIIIPAAACISWILFYSFNLLVPKEMKVINLLINGLSFSVLFVGLLLAADKDLKMILRTRFSNIFSRAVQKEQALSNKN</sequence>
<dbReference type="EMBL" id="FOGG01000018">
    <property type="protein sequence ID" value="SER84426.1"/>
    <property type="molecule type" value="Genomic_DNA"/>
</dbReference>
<dbReference type="Proteomes" id="UP000199572">
    <property type="component" value="Unassembled WGS sequence"/>
</dbReference>
<dbReference type="PANTHER" id="PTHR30250:SF11">
    <property type="entry name" value="O-ANTIGEN TRANSPORTER-RELATED"/>
    <property type="match status" value="1"/>
</dbReference>
<feature type="transmembrane region" description="Helical" evidence="6">
    <location>
        <begin position="371"/>
        <end position="390"/>
    </location>
</feature>
<evidence type="ECO:0000256" key="1">
    <source>
        <dbReference type="ARBA" id="ARBA00004651"/>
    </source>
</evidence>
<protein>
    <submittedName>
        <fullName evidence="7">Membrane protein involved in the export of O-antigen and teichoic acid</fullName>
    </submittedName>
</protein>
<keyword evidence="4 6" id="KW-1133">Transmembrane helix</keyword>
<name>A0A1H9SH96_9SPHI</name>
<gene>
    <name evidence="7" type="ORF">SAMN04488023_11824</name>
</gene>
<keyword evidence="2" id="KW-1003">Cell membrane</keyword>
<dbReference type="PANTHER" id="PTHR30250">
    <property type="entry name" value="PST FAMILY PREDICTED COLANIC ACID TRANSPORTER"/>
    <property type="match status" value="1"/>
</dbReference>
<evidence type="ECO:0000313" key="7">
    <source>
        <dbReference type="EMBL" id="SER84426.1"/>
    </source>
</evidence>
<dbReference type="CDD" id="cd12082">
    <property type="entry name" value="MATE_like"/>
    <property type="match status" value="1"/>
</dbReference>
<dbReference type="STRING" id="390241.SAMN04488023_11824"/>